<dbReference type="Proteomes" id="UP000198546">
    <property type="component" value="Chromosome i"/>
</dbReference>
<keyword evidence="3" id="KW-1185">Reference proteome</keyword>
<dbReference type="PROSITE" id="PS51671">
    <property type="entry name" value="ACT"/>
    <property type="match status" value="1"/>
</dbReference>
<protein>
    <recommendedName>
        <fullName evidence="1">ACT domain-containing protein</fullName>
    </recommendedName>
</protein>
<evidence type="ECO:0000313" key="2">
    <source>
        <dbReference type="EMBL" id="SDE21385.1"/>
    </source>
</evidence>
<accession>A0A1G7B576</accession>
<proteinExistence type="predicted"/>
<dbReference type="InterPro" id="IPR002912">
    <property type="entry name" value="ACT_dom"/>
</dbReference>
<dbReference type="SUPFAM" id="SSF55021">
    <property type="entry name" value="ACT-like"/>
    <property type="match status" value="1"/>
</dbReference>
<sequence length="213" mass="22568">MGENDVVFLMRVSLPDRPGSLGAVASAVGTVGADIRSVEIVGKQDGQAVDDFMLNLPNGAMPDNLVSACTAIEGVRVLWFSRYPEGGGLESDIEALERMQQSPERAADILTESAPLVFHCHWALLIDAHAKQVLLGTELAPDLTTDAVAQLEPVDLTHSVELAENWVESWGETTAAIAPVGADRTLVIGRQGGPAFMASELARLKHLCAMAVG</sequence>
<evidence type="ECO:0000259" key="1">
    <source>
        <dbReference type="PROSITE" id="PS51671"/>
    </source>
</evidence>
<name>A0A1G7B576_9ACTN</name>
<dbReference type="InterPro" id="IPR045865">
    <property type="entry name" value="ACT-like_dom_sf"/>
</dbReference>
<evidence type="ECO:0000313" key="3">
    <source>
        <dbReference type="Proteomes" id="UP000198546"/>
    </source>
</evidence>
<feature type="domain" description="ACT" evidence="1">
    <location>
        <begin position="9"/>
        <end position="86"/>
    </location>
</feature>
<dbReference type="EMBL" id="LT629688">
    <property type="protein sequence ID" value="SDE21385.1"/>
    <property type="molecule type" value="Genomic_DNA"/>
</dbReference>
<organism evidence="2 3">
    <name type="scientific">Auraticoccus monumenti</name>
    <dbReference type="NCBI Taxonomy" id="675864"/>
    <lineage>
        <taxon>Bacteria</taxon>
        <taxon>Bacillati</taxon>
        <taxon>Actinomycetota</taxon>
        <taxon>Actinomycetes</taxon>
        <taxon>Propionibacteriales</taxon>
        <taxon>Propionibacteriaceae</taxon>
        <taxon>Auraticoccus</taxon>
    </lineage>
</organism>
<dbReference type="STRING" id="675864.SAMN04489747_2823"/>
<reference evidence="2 3" key="1">
    <citation type="submission" date="2016-10" db="EMBL/GenBank/DDBJ databases">
        <authorList>
            <person name="de Groot N.N."/>
        </authorList>
    </citation>
    <scope>NUCLEOTIDE SEQUENCE [LARGE SCALE GENOMIC DNA]</scope>
    <source>
        <strain evidence="2 3">MON 2.2</strain>
    </source>
</reference>
<gene>
    <name evidence="2" type="ORF">SAMN04489747_2823</name>
</gene>
<dbReference type="AlphaFoldDB" id="A0A1G7B576"/>